<sequence length="115" mass="13018">MSAQILAAIELSCSMLEHKIDTLSVERNLIRSDLRKIDERSLAMEKEGHRLTAVVMGLKVTTHLNTDRTLRLEDKMRALEDKSRQSNLHFIRFPKNVEGSAPKLFLDIYSGGPVA</sequence>
<reference evidence="1" key="1">
    <citation type="journal article" date="2022" name="bioRxiv">
        <title>Sequencing and chromosome-scale assembly of the giantPleurodeles waltlgenome.</title>
        <authorList>
            <person name="Brown T."/>
            <person name="Elewa A."/>
            <person name="Iarovenko S."/>
            <person name="Subramanian E."/>
            <person name="Araus A.J."/>
            <person name="Petzold A."/>
            <person name="Susuki M."/>
            <person name="Suzuki K.-i.T."/>
            <person name="Hayashi T."/>
            <person name="Toyoda A."/>
            <person name="Oliveira C."/>
            <person name="Osipova E."/>
            <person name="Leigh N.D."/>
            <person name="Simon A."/>
            <person name="Yun M.H."/>
        </authorList>
    </citation>
    <scope>NUCLEOTIDE SEQUENCE</scope>
    <source>
        <strain evidence="1">20211129_DDA</strain>
        <tissue evidence="1">Liver</tissue>
    </source>
</reference>
<accession>A0AAV7PLT1</accession>
<comment type="caution">
    <text evidence="1">The sequence shown here is derived from an EMBL/GenBank/DDBJ whole genome shotgun (WGS) entry which is preliminary data.</text>
</comment>
<organism evidence="1 2">
    <name type="scientific">Pleurodeles waltl</name>
    <name type="common">Iberian ribbed newt</name>
    <dbReference type="NCBI Taxonomy" id="8319"/>
    <lineage>
        <taxon>Eukaryota</taxon>
        <taxon>Metazoa</taxon>
        <taxon>Chordata</taxon>
        <taxon>Craniata</taxon>
        <taxon>Vertebrata</taxon>
        <taxon>Euteleostomi</taxon>
        <taxon>Amphibia</taxon>
        <taxon>Batrachia</taxon>
        <taxon>Caudata</taxon>
        <taxon>Salamandroidea</taxon>
        <taxon>Salamandridae</taxon>
        <taxon>Pleurodelinae</taxon>
        <taxon>Pleurodeles</taxon>
    </lineage>
</organism>
<name>A0AAV7PLT1_PLEWA</name>
<gene>
    <name evidence="1" type="ORF">NDU88_007602</name>
</gene>
<keyword evidence="2" id="KW-1185">Reference proteome</keyword>
<dbReference type="EMBL" id="JANPWB010000011">
    <property type="protein sequence ID" value="KAJ1129231.1"/>
    <property type="molecule type" value="Genomic_DNA"/>
</dbReference>
<evidence type="ECO:0000313" key="2">
    <source>
        <dbReference type="Proteomes" id="UP001066276"/>
    </source>
</evidence>
<dbReference type="AlphaFoldDB" id="A0AAV7PLT1"/>
<evidence type="ECO:0000313" key="1">
    <source>
        <dbReference type="EMBL" id="KAJ1129231.1"/>
    </source>
</evidence>
<proteinExistence type="predicted"/>
<protein>
    <submittedName>
        <fullName evidence="1">Uncharacterized protein</fullName>
    </submittedName>
</protein>
<dbReference type="Proteomes" id="UP001066276">
    <property type="component" value="Chromosome 7"/>
</dbReference>